<dbReference type="Proteomes" id="UP000799753">
    <property type="component" value="Unassembled WGS sequence"/>
</dbReference>
<protein>
    <submittedName>
        <fullName evidence="7">FAD/NAD(P)-binding domain-containing protein</fullName>
    </submittedName>
</protein>
<keyword evidence="8" id="KW-1185">Reference proteome</keyword>
<evidence type="ECO:0000256" key="5">
    <source>
        <dbReference type="ARBA" id="ARBA00023033"/>
    </source>
</evidence>
<evidence type="ECO:0000256" key="1">
    <source>
        <dbReference type="ARBA" id="ARBA00007992"/>
    </source>
</evidence>
<dbReference type="Pfam" id="PF01494">
    <property type="entry name" value="FAD_binding_3"/>
    <property type="match status" value="1"/>
</dbReference>
<evidence type="ECO:0000256" key="4">
    <source>
        <dbReference type="ARBA" id="ARBA00023002"/>
    </source>
</evidence>
<dbReference type="InterPro" id="IPR002938">
    <property type="entry name" value="FAD-bd"/>
</dbReference>
<dbReference type="OrthoDB" id="9993796at2759"/>
<feature type="domain" description="FAD-binding" evidence="6">
    <location>
        <begin position="2"/>
        <end position="318"/>
    </location>
</feature>
<gene>
    <name evidence="7" type="ORF">P280DRAFT_485206</name>
</gene>
<organism evidence="7 8">
    <name type="scientific">Massarina eburnea CBS 473.64</name>
    <dbReference type="NCBI Taxonomy" id="1395130"/>
    <lineage>
        <taxon>Eukaryota</taxon>
        <taxon>Fungi</taxon>
        <taxon>Dikarya</taxon>
        <taxon>Ascomycota</taxon>
        <taxon>Pezizomycotina</taxon>
        <taxon>Dothideomycetes</taxon>
        <taxon>Pleosporomycetidae</taxon>
        <taxon>Pleosporales</taxon>
        <taxon>Massarineae</taxon>
        <taxon>Massarinaceae</taxon>
        <taxon>Massarina</taxon>
    </lineage>
</organism>
<keyword evidence="5" id="KW-0503">Monooxygenase</keyword>
<evidence type="ECO:0000259" key="6">
    <source>
        <dbReference type="Pfam" id="PF01494"/>
    </source>
</evidence>
<evidence type="ECO:0000313" key="8">
    <source>
        <dbReference type="Proteomes" id="UP000799753"/>
    </source>
</evidence>
<evidence type="ECO:0000256" key="3">
    <source>
        <dbReference type="ARBA" id="ARBA00022827"/>
    </source>
</evidence>
<dbReference type="SUPFAM" id="SSF51905">
    <property type="entry name" value="FAD/NAD(P)-binding domain"/>
    <property type="match status" value="1"/>
</dbReference>
<dbReference type="PANTHER" id="PTHR13789">
    <property type="entry name" value="MONOOXYGENASE"/>
    <property type="match status" value="1"/>
</dbReference>
<evidence type="ECO:0000256" key="2">
    <source>
        <dbReference type="ARBA" id="ARBA00022630"/>
    </source>
</evidence>
<accession>A0A6A6RHP5</accession>
<dbReference type="SUPFAM" id="SSF54373">
    <property type="entry name" value="FAD-linked reductases, C-terminal domain"/>
    <property type="match status" value="1"/>
</dbReference>
<dbReference type="PANTHER" id="PTHR13789:SF215">
    <property type="entry name" value="FAD-BINDING DOMAIN-CONTAINING PROTEIN-RELATED"/>
    <property type="match status" value="1"/>
</dbReference>
<keyword evidence="3" id="KW-0274">FAD</keyword>
<reference evidence="7" key="1">
    <citation type="journal article" date="2020" name="Stud. Mycol.">
        <title>101 Dothideomycetes genomes: a test case for predicting lifestyles and emergence of pathogens.</title>
        <authorList>
            <person name="Haridas S."/>
            <person name="Albert R."/>
            <person name="Binder M."/>
            <person name="Bloem J."/>
            <person name="Labutti K."/>
            <person name="Salamov A."/>
            <person name="Andreopoulos B."/>
            <person name="Baker S."/>
            <person name="Barry K."/>
            <person name="Bills G."/>
            <person name="Bluhm B."/>
            <person name="Cannon C."/>
            <person name="Castanera R."/>
            <person name="Culley D."/>
            <person name="Daum C."/>
            <person name="Ezra D."/>
            <person name="Gonzalez J."/>
            <person name="Henrissat B."/>
            <person name="Kuo A."/>
            <person name="Liang C."/>
            <person name="Lipzen A."/>
            <person name="Lutzoni F."/>
            <person name="Magnuson J."/>
            <person name="Mondo S."/>
            <person name="Nolan M."/>
            <person name="Ohm R."/>
            <person name="Pangilinan J."/>
            <person name="Park H.-J."/>
            <person name="Ramirez L."/>
            <person name="Alfaro M."/>
            <person name="Sun H."/>
            <person name="Tritt A."/>
            <person name="Yoshinaga Y."/>
            <person name="Zwiers L.-H."/>
            <person name="Turgeon B."/>
            <person name="Goodwin S."/>
            <person name="Spatafora J."/>
            <person name="Crous P."/>
            <person name="Grigoriev I."/>
        </authorList>
    </citation>
    <scope>NUCLEOTIDE SEQUENCE</scope>
    <source>
        <strain evidence="7">CBS 473.64</strain>
    </source>
</reference>
<evidence type="ECO:0000313" key="7">
    <source>
        <dbReference type="EMBL" id="KAF2634806.1"/>
    </source>
</evidence>
<dbReference type="InterPro" id="IPR050493">
    <property type="entry name" value="FAD-dep_Monooxygenase_BioMet"/>
</dbReference>
<proteinExistence type="inferred from homology"/>
<keyword evidence="2" id="KW-0285">Flavoprotein</keyword>
<sequence length="473" mass="52848">MNVGIVGAGIAGLAAAVALRRAGHDVEAFEKSSFKKEMGAAILLTPNGNRVLRRWGFDFEKARPVDLKQWRFVNANTLAVVAQDSFEKVEEQFGDRMCSYHRVDLHSGMRDLADRYGARIRMGAEIVEIEPEEGVVTIEGGEKVKKDFWVLADGCHTPFLPKITQEDIPTVKIGKSVYRWLAPFDKVIEHPDAAKLWNNEGPGFCNLFNNTITIITYPCRSGTLLNCAMFHDTRSDERDKDGWHSSSSHENVLALLGGCHEAVSNIPMTTEDIKVYTVTQRPPSSRTARAKMLCIGDTTHHMLPTHAQGGCQALEDAGAIECLFATPSSPSFTSRSSPCTFTYTPQNLANRLNLFKHLRLPRSATAQILSSTNPRFTMANINMKTEEIRKFYTGELPDWPSGAGSFSGPIRDFFYGYDIFKEASRAVEWQDGLKDKDVASGDERMLPEGWKWFGEISEESKMKKHFVEHVTGE</sequence>
<dbReference type="EMBL" id="MU006814">
    <property type="protein sequence ID" value="KAF2634806.1"/>
    <property type="molecule type" value="Genomic_DNA"/>
</dbReference>
<dbReference type="Gene3D" id="3.50.50.60">
    <property type="entry name" value="FAD/NAD(P)-binding domain"/>
    <property type="match status" value="1"/>
</dbReference>
<dbReference type="AlphaFoldDB" id="A0A6A6RHP5"/>
<dbReference type="InterPro" id="IPR036188">
    <property type="entry name" value="FAD/NAD-bd_sf"/>
</dbReference>
<dbReference type="PRINTS" id="PR00420">
    <property type="entry name" value="RNGMNOXGNASE"/>
</dbReference>
<comment type="similarity">
    <text evidence="1">Belongs to the paxM FAD-dependent monooxygenase family.</text>
</comment>
<name>A0A6A6RHP5_9PLEO</name>
<dbReference type="GO" id="GO:0071949">
    <property type="term" value="F:FAD binding"/>
    <property type="evidence" value="ECO:0007669"/>
    <property type="project" value="InterPro"/>
</dbReference>
<dbReference type="GO" id="GO:0004497">
    <property type="term" value="F:monooxygenase activity"/>
    <property type="evidence" value="ECO:0007669"/>
    <property type="project" value="UniProtKB-KW"/>
</dbReference>
<keyword evidence="4" id="KW-0560">Oxidoreductase</keyword>